<organism evidence="2 3">
    <name type="scientific">Streptomyces lasiicapitis</name>
    <dbReference type="NCBI Taxonomy" id="1923961"/>
    <lineage>
        <taxon>Bacteria</taxon>
        <taxon>Bacillati</taxon>
        <taxon>Actinomycetota</taxon>
        <taxon>Actinomycetes</taxon>
        <taxon>Kitasatosporales</taxon>
        <taxon>Streptomycetaceae</taxon>
        <taxon>Streptomyces</taxon>
    </lineage>
</organism>
<accession>A0ABQ2MQ07</accession>
<name>A0ABQ2MQ07_9ACTN</name>
<proteinExistence type="predicted"/>
<sequence length="144" mass="14647">MSDQNSFEQDVLTELGDDRLQEIADVLGTDPAAAQEVVTTTASALSGTMEDEAEAEGIRRELTEQAPAGNDDAPLQGVATLGGGLGGLLGGGMVAGMLGRLSKPVANAVAKKTGLPAATVTRVVELLIPVVVAVLTKRARKPGK</sequence>
<protein>
    <recommendedName>
        <fullName evidence="4">DUF937 domain-containing protein</fullName>
    </recommendedName>
</protein>
<keyword evidence="3" id="KW-1185">Reference proteome</keyword>
<dbReference type="EMBL" id="BMNG01000017">
    <property type="protein sequence ID" value="GGO55326.1"/>
    <property type="molecule type" value="Genomic_DNA"/>
</dbReference>
<comment type="caution">
    <text evidence="2">The sequence shown here is derived from an EMBL/GenBank/DDBJ whole genome shotgun (WGS) entry which is preliminary data.</text>
</comment>
<feature type="region of interest" description="Disordered" evidence="1">
    <location>
        <begin position="43"/>
        <end position="75"/>
    </location>
</feature>
<dbReference type="Pfam" id="PF06078">
    <property type="entry name" value="DUF937"/>
    <property type="match status" value="1"/>
</dbReference>
<dbReference type="InterPro" id="IPR009282">
    <property type="entry name" value="DUF937"/>
</dbReference>
<dbReference type="Proteomes" id="UP000656881">
    <property type="component" value="Unassembled WGS sequence"/>
</dbReference>
<reference evidence="3" key="1">
    <citation type="journal article" date="2019" name="Int. J. Syst. Evol. Microbiol.">
        <title>The Global Catalogue of Microorganisms (GCM) 10K type strain sequencing project: providing services to taxonomists for standard genome sequencing and annotation.</title>
        <authorList>
            <consortium name="The Broad Institute Genomics Platform"/>
            <consortium name="The Broad Institute Genome Sequencing Center for Infectious Disease"/>
            <person name="Wu L."/>
            <person name="Ma J."/>
        </authorList>
    </citation>
    <scope>NUCLEOTIDE SEQUENCE [LARGE SCALE GENOMIC DNA]</scope>
    <source>
        <strain evidence="3">CGMCC 4.7349</strain>
    </source>
</reference>
<evidence type="ECO:0000313" key="2">
    <source>
        <dbReference type="EMBL" id="GGO55326.1"/>
    </source>
</evidence>
<gene>
    <name evidence="2" type="ORF">GCM10012286_67190</name>
</gene>
<evidence type="ECO:0000256" key="1">
    <source>
        <dbReference type="SAM" id="MobiDB-lite"/>
    </source>
</evidence>
<evidence type="ECO:0008006" key="4">
    <source>
        <dbReference type="Google" id="ProtNLM"/>
    </source>
</evidence>
<evidence type="ECO:0000313" key="3">
    <source>
        <dbReference type="Proteomes" id="UP000656881"/>
    </source>
</evidence>
<dbReference type="RefSeq" id="WP_189176817.1">
    <property type="nucleotide sequence ID" value="NZ_BMNG01000017.1"/>
</dbReference>